<evidence type="ECO:0000256" key="1">
    <source>
        <dbReference type="ARBA" id="ARBA00004496"/>
    </source>
</evidence>
<feature type="domain" description="RING-Gid-type" evidence="8">
    <location>
        <begin position="301"/>
        <end position="370"/>
    </location>
</feature>
<dbReference type="InterPro" id="IPR006594">
    <property type="entry name" value="LisH"/>
</dbReference>
<keyword evidence="4 6" id="KW-0863">Zinc-finger</keyword>
<dbReference type="GO" id="GO:0034657">
    <property type="term" value="C:GID complex"/>
    <property type="evidence" value="ECO:0007669"/>
    <property type="project" value="TreeGrafter"/>
</dbReference>
<dbReference type="Proteomes" id="UP000256970">
    <property type="component" value="Unassembled WGS sequence"/>
</dbReference>
<dbReference type="InterPro" id="IPR024964">
    <property type="entry name" value="CTLH/CRA"/>
</dbReference>
<sequence length="385" mass="42970">MAEQLLGRDDRDVVDAALLRVPLESLKRAAKERKAHLDDATEALAGLTAAAGANPEQQLQQLDQLVARLQGIKRKMGEVRLQEADEAMRCKLRLEHLAQLGRPAKGAVIPWSKQRLDRILADHMLRAGHQASAARLAQESRSEQLCDMHIFAGARRVVEALRRHDASEALAWCEENRARLRKIKSSLEFKLRLQEFLQLVRQEQRLPAVAYARQHLAPWASQHMPELQRALATLALPASTRLPAYKALFEEGQWDSLLELFQRELTRMHCLLPESQLSVLLQAGLVALKNPPSSSSSSREDPLHHPDFQALAEGLPFAKHVHSKLICAVTRQIMSDANPPMVLPNGYVYSQAAIEQIAAQNGGKLVCPRTGSVYGIEEARRAFIV</sequence>
<dbReference type="GO" id="GO:0008270">
    <property type="term" value="F:zinc ion binding"/>
    <property type="evidence" value="ECO:0007669"/>
    <property type="project" value="UniProtKB-KW"/>
</dbReference>
<dbReference type="STRING" id="3088.A0A383WC99"/>
<protein>
    <recommendedName>
        <fullName evidence="11">CTLH domain-containing protein</fullName>
    </recommendedName>
</protein>
<dbReference type="SMART" id="SM00668">
    <property type="entry name" value="CTLH"/>
    <property type="match status" value="1"/>
</dbReference>
<dbReference type="PROSITE" id="PS50896">
    <property type="entry name" value="LISH"/>
    <property type="match status" value="1"/>
</dbReference>
<name>A0A383WC99_TETOB</name>
<keyword evidence="10" id="KW-1185">Reference proteome</keyword>
<dbReference type="PANTHER" id="PTHR12170">
    <property type="entry name" value="MACROPHAGE ERYTHROBLAST ATTACHER-RELATED"/>
    <property type="match status" value="1"/>
</dbReference>
<evidence type="ECO:0008006" key="11">
    <source>
        <dbReference type="Google" id="ProtNLM"/>
    </source>
</evidence>
<evidence type="ECO:0000256" key="3">
    <source>
        <dbReference type="ARBA" id="ARBA00022723"/>
    </source>
</evidence>
<dbReference type="InterPro" id="IPR006595">
    <property type="entry name" value="CTLH_C"/>
</dbReference>
<proteinExistence type="predicted"/>
<dbReference type="InterPro" id="IPR045098">
    <property type="entry name" value="Fyv10_fam"/>
</dbReference>
<dbReference type="GO" id="GO:0005737">
    <property type="term" value="C:cytoplasm"/>
    <property type="evidence" value="ECO:0007669"/>
    <property type="project" value="UniProtKB-SubCell"/>
</dbReference>
<evidence type="ECO:0000259" key="7">
    <source>
        <dbReference type="PROSITE" id="PS50897"/>
    </source>
</evidence>
<dbReference type="PROSITE" id="PS50897">
    <property type="entry name" value="CTLH"/>
    <property type="match status" value="1"/>
</dbReference>
<evidence type="ECO:0000256" key="4">
    <source>
        <dbReference type="ARBA" id="ARBA00022771"/>
    </source>
</evidence>
<accession>A0A383WC99</accession>
<dbReference type="AlphaFoldDB" id="A0A383WC99"/>
<dbReference type="Gene3D" id="3.30.40.10">
    <property type="entry name" value="Zinc/RING finger domain, C3HC4 (zinc finger)"/>
    <property type="match status" value="1"/>
</dbReference>
<dbReference type="GO" id="GO:0005634">
    <property type="term" value="C:nucleus"/>
    <property type="evidence" value="ECO:0007669"/>
    <property type="project" value="TreeGrafter"/>
</dbReference>
<dbReference type="PANTHER" id="PTHR12170:SF2">
    <property type="entry name" value="E3 UBIQUITIN-PROTEIN TRANSFERASE MAEA"/>
    <property type="match status" value="1"/>
</dbReference>
<feature type="zinc finger region" description="RING-Gid-type" evidence="6">
    <location>
        <begin position="301"/>
        <end position="370"/>
    </location>
</feature>
<organism evidence="9 10">
    <name type="scientific">Tetradesmus obliquus</name>
    <name type="common">Green alga</name>
    <name type="synonym">Acutodesmus obliquus</name>
    <dbReference type="NCBI Taxonomy" id="3088"/>
    <lineage>
        <taxon>Eukaryota</taxon>
        <taxon>Viridiplantae</taxon>
        <taxon>Chlorophyta</taxon>
        <taxon>core chlorophytes</taxon>
        <taxon>Chlorophyceae</taxon>
        <taxon>CS clade</taxon>
        <taxon>Sphaeropleales</taxon>
        <taxon>Scenedesmaceae</taxon>
        <taxon>Tetradesmus</taxon>
    </lineage>
</organism>
<dbReference type="Pfam" id="PF10607">
    <property type="entry name" value="CTLH"/>
    <property type="match status" value="1"/>
</dbReference>
<dbReference type="SUPFAM" id="SSF57850">
    <property type="entry name" value="RING/U-box"/>
    <property type="match status" value="1"/>
</dbReference>
<gene>
    <name evidence="9" type="ORF">BQ4739_LOCUS15171</name>
</gene>
<evidence type="ECO:0000256" key="2">
    <source>
        <dbReference type="ARBA" id="ARBA00022490"/>
    </source>
</evidence>
<feature type="domain" description="CTLH" evidence="7">
    <location>
        <begin position="150"/>
        <end position="207"/>
    </location>
</feature>
<evidence type="ECO:0000313" key="9">
    <source>
        <dbReference type="EMBL" id="SZX74853.1"/>
    </source>
</evidence>
<evidence type="ECO:0000313" key="10">
    <source>
        <dbReference type="Proteomes" id="UP000256970"/>
    </source>
</evidence>
<dbReference type="InterPro" id="IPR013083">
    <property type="entry name" value="Znf_RING/FYVE/PHD"/>
</dbReference>
<evidence type="ECO:0000256" key="6">
    <source>
        <dbReference type="PROSITE-ProRule" id="PRU01215"/>
    </source>
</evidence>
<evidence type="ECO:0000259" key="8">
    <source>
        <dbReference type="PROSITE" id="PS51867"/>
    </source>
</evidence>
<dbReference type="CDD" id="cd16659">
    <property type="entry name" value="RING-Ubox_Emp"/>
    <property type="match status" value="1"/>
</dbReference>
<dbReference type="EMBL" id="FNXT01001221">
    <property type="protein sequence ID" value="SZX74853.1"/>
    <property type="molecule type" value="Genomic_DNA"/>
</dbReference>
<keyword evidence="3" id="KW-0479">Metal-binding</keyword>
<dbReference type="GO" id="GO:0043161">
    <property type="term" value="P:proteasome-mediated ubiquitin-dependent protein catabolic process"/>
    <property type="evidence" value="ECO:0007669"/>
    <property type="project" value="InterPro"/>
</dbReference>
<dbReference type="GO" id="GO:0061630">
    <property type="term" value="F:ubiquitin protein ligase activity"/>
    <property type="evidence" value="ECO:0007669"/>
    <property type="project" value="InterPro"/>
</dbReference>
<evidence type="ECO:0000256" key="5">
    <source>
        <dbReference type="ARBA" id="ARBA00022833"/>
    </source>
</evidence>
<dbReference type="InterPro" id="IPR044063">
    <property type="entry name" value="ZF_RING_GID"/>
</dbReference>
<dbReference type="InterPro" id="IPR013144">
    <property type="entry name" value="CRA_dom"/>
</dbReference>
<keyword evidence="5" id="KW-0862">Zinc</keyword>
<reference evidence="9 10" key="1">
    <citation type="submission" date="2016-10" db="EMBL/GenBank/DDBJ databases">
        <authorList>
            <person name="Cai Z."/>
        </authorList>
    </citation>
    <scope>NUCLEOTIDE SEQUENCE [LARGE SCALE GENOMIC DNA]</scope>
</reference>
<keyword evidence="2" id="KW-0963">Cytoplasm</keyword>
<dbReference type="SMART" id="SM00757">
    <property type="entry name" value="CRA"/>
    <property type="match status" value="1"/>
</dbReference>
<comment type="subcellular location">
    <subcellularLocation>
        <location evidence="1">Cytoplasm</location>
    </subcellularLocation>
</comment>
<dbReference type="PROSITE" id="PS51867">
    <property type="entry name" value="ZF_RING_GID"/>
    <property type="match status" value="1"/>
</dbReference>